<proteinExistence type="predicted"/>
<dbReference type="EMBL" id="FTNI01000024">
    <property type="protein sequence ID" value="SIS03867.1"/>
    <property type="molecule type" value="Genomic_DNA"/>
</dbReference>
<dbReference type="STRING" id="58117.SAMN05421833_1247"/>
<keyword evidence="2" id="KW-1185">Reference proteome</keyword>
<dbReference type="AlphaFoldDB" id="A0A1N7FUC2"/>
<sequence length="78" mass="8409">MGGTMAVSADLAKLLDREYEDKTLDEIIKAPVDALAGVSAEDAELLKKAFHIKTVGDLGRNKFFRAATALVDLTDSKK</sequence>
<organism evidence="1 2">
    <name type="scientific">Microbispora rosea</name>
    <dbReference type="NCBI Taxonomy" id="58117"/>
    <lineage>
        <taxon>Bacteria</taxon>
        <taxon>Bacillati</taxon>
        <taxon>Actinomycetota</taxon>
        <taxon>Actinomycetes</taxon>
        <taxon>Streptosporangiales</taxon>
        <taxon>Streptosporangiaceae</taxon>
        <taxon>Microbispora</taxon>
    </lineage>
</organism>
<accession>A0A1N7FUC2</accession>
<evidence type="ECO:0000313" key="2">
    <source>
        <dbReference type="Proteomes" id="UP000186096"/>
    </source>
</evidence>
<evidence type="ECO:0000313" key="1">
    <source>
        <dbReference type="EMBL" id="SIS03867.1"/>
    </source>
</evidence>
<gene>
    <name evidence="1" type="ORF">SAMN05421833_1247</name>
</gene>
<protein>
    <submittedName>
        <fullName evidence="1">Uncharacterized protein</fullName>
    </submittedName>
</protein>
<dbReference type="Proteomes" id="UP000186096">
    <property type="component" value="Unassembled WGS sequence"/>
</dbReference>
<name>A0A1N7FUC2_9ACTN</name>
<reference evidence="2" key="1">
    <citation type="submission" date="2017-01" db="EMBL/GenBank/DDBJ databases">
        <authorList>
            <person name="Varghese N."/>
            <person name="Submissions S."/>
        </authorList>
    </citation>
    <scope>NUCLEOTIDE SEQUENCE [LARGE SCALE GENOMIC DNA]</scope>
    <source>
        <strain evidence="2">ATCC 12950</strain>
    </source>
</reference>